<keyword evidence="2" id="KW-1185">Reference proteome</keyword>
<protein>
    <submittedName>
        <fullName evidence="1">Uncharacterized protein</fullName>
    </submittedName>
</protein>
<comment type="caution">
    <text evidence="1">The sequence shown here is derived from an EMBL/GenBank/DDBJ whole genome shotgun (WGS) entry which is preliminary data.</text>
</comment>
<organism evidence="1 2">
    <name type="scientific">Wickerhamiella sorbophila</name>
    <dbReference type="NCBI Taxonomy" id="45607"/>
    <lineage>
        <taxon>Eukaryota</taxon>
        <taxon>Fungi</taxon>
        <taxon>Dikarya</taxon>
        <taxon>Ascomycota</taxon>
        <taxon>Saccharomycotina</taxon>
        <taxon>Dipodascomycetes</taxon>
        <taxon>Dipodascales</taxon>
        <taxon>Trichomonascaceae</taxon>
        <taxon>Wickerhamiella</taxon>
    </lineage>
</organism>
<evidence type="ECO:0000313" key="2">
    <source>
        <dbReference type="Proteomes" id="UP000238350"/>
    </source>
</evidence>
<dbReference type="GeneID" id="36518011"/>
<dbReference type="EMBL" id="NDIQ01000022">
    <property type="protein sequence ID" value="PRT56643.1"/>
    <property type="molecule type" value="Genomic_DNA"/>
</dbReference>
<proteinExistence type="predicted"/>
<dbReference type="RefSeq" id="XP_024666588.1">
    <property type="nucleotide sequence ID" value="XM_024810820.1"/>
</dbReference>
<gene>
    <name evidence="1" type="ORF">B9G98_04263</name>
</gene>
<accession>A0A2T0FNS6</accession>
<name>A0A2T0FNS6_9ASCO</name>
<reference evidence="1 2" key="1">
    <citation type="submission" date="2017-04" db="EMBL/GenBank/DDBJ databases">
        <title>Genome sequencing of [Candida] sorbophila.</title>
        <authorList>
            <person name="Ahn J.O."/>
        </authorList>
    </citation>
    <scope>NUCLEOTIDE SEQUENCE [LARGE SCALE GENOMIC DNA]</scope>
    <source>
        <strain evidence="1 2">DS02</strain>
    </source>
</reference>
<dbReference type="Proteomes" id="UP000238350">
    <property type="component" value="Unassembled WGS sequence"/>
</dbReference>
<sequence length="372" mass="40921">MELSGQSFSSELPSYECQPVSVREGTAGLGPQLQLLDVAIVAGSSSFAKGIVSVSPLTDVYAGYLSISLMCSEEVMHKGSFGVGGNFKAREFTCSRTSMSICQNLKKGFVYEYEFSFRCFSDEKPECSKCRTKYCYAHTATPPSVGSASPVSESFYDVAVRYFLEARIDTCKLRARKFVYHLPETTSFDLNVFSDANGPLNRLYEVGTALKTGFMRKNYKGTLALQMYPVYHFNKLDSSETITEGVANLKVVYFPLGGLVPHPKLSATYSIRRVVIAATGGMKFRIDNEGYSTKRIPIAHGKLDLSEATWEDNTLNVSAKYGIQRLLASSLSYASCLSYGSYEFTVTVKHPSGEVSLTVPLVLQATRPPSYS</sequence>
<evidence type="ECO:0000313" key="1">
    <source>
        <dbReference type="EMBL" id="PRT56643.1"/>
    </source>
</evidence>
<dbReference type="AlphaFoldDB" id="A0A2T0FNS6"/>